<dbReference type="SUPFAM" id="SSF81321">
    <property type="entry name" value="Family A G protein-coupled receptor-like"/>
    <property type="match status" value="2"/>
</dbReference>
<dbReference type="InterPro" id="IPR000276">
    <property type="entry name" value="GPCR_Rhodpsn"/>
</dbReference>
<keyword evidence="2" id="KW-0716">Sensory transduction</keyword>
<evidence type="ECO:0000256" key="2">
    <source>
        <dbReference type="ARBA" id="ARBA00022606"/>
    </source>
</evidence>
<keyword evidence="4" id="KW-0552">Olfaction</keyword>
<feature type="domain" description="G-protein coupled receptors family 1 profile" evidence="12">
    <location>
        <begin position="444"/>
        <end position="696"/>
    </location>
</feature>
<feature type="transmembrane region" description="Helical" evidence="11">
    <location>
        <begin position="132"/>
        <end position="153"/>
    </location>
</feature>
<feature type="transmembrane region" description="Helical" evidence="11">
    <location>
        <begin position="615"/>
        <end position="633"/>
    </location>
</feature>
<feature type="transmembrane region" description="Helical" evidence="11">
    <location>
        <begin position="543"/>
        <end position="566"/>
    </location>
</feature>
<dbReference type="InterPro" id="IPR050402">
    <property type="entry name" value="OR51/52/56-like"/>
</dbReference>
<keyword evidence="8 10" id="KW-0675">Receptor</keyword>
<proteinExistence type="inferred from homology"/>
<feature type="transmembrane region" description="Helical" evidence="11">
    <location>
        <begin position="165"/>
        <end position="187"/>
    </location>
</feature>
<keyword evidence="3 10" id="KW-0812">Transmembrane</keyword>
<evidence type="ECO:0000256" key="4">
    <source>
        <dbReference type="ARBA" id="ARBA00022725"/>
    </source>
</evidence>
<feature type="transmembrane region" description="Helical" evidence="11">
    <location>
        <begin position="403"/>
        <end position="423"/>
    </location>
</feature>
<dbReference type="GO" id="GO:0004984">
    <property type="term" value="F:olfactory receptor activity"/>
    <property type="evidence" value="ECO:0007669"/>
    <property type="project" value="InterPro"/>
</dbReference>
<keyword evidence="6 10" id="KW-0297">G-protein coupled receptor</keyword>
<feature type="transmembrane region" description="Helical" evidence="11">
    <location>
        <begin position="275"/>
        <end position="298"/>
    </location>
</feature>
<evidence type="ECO:0000256" key="8">
    <source>
        <dbReference type="ARBA" id="ARBA00023170"/>
    </source>
</evidence>
<feature type="transmembrane region" description="Helical" evidence="11">
    <location>
        <begin position="675"/>
        <end position="698"/>
    </location>
</feature>
<dbReference type="GO" id="GO:0004930">
    <property type="term" value="F:G protein-coupled receptor activity"/>
    <property type="evidence" value="ECO:0007669"/>
    <property type="project" value="UniProtKB-KW"/>
</dbReference>
<evidence type="ECO:0000256" key="7">
    <source>
        <dbReference type="ARBA" id="ARBA00023136"/>
    </source>
</evidence>
<dbReference type="AlphaFoldDB" id="L9LAT8"/>
<gene>
    <name evidence="13" type="ORF">TREES_T100008463</name>
</gene>
<accession>L9LAT8</accession>
<feature type="transmembrane region" description="Helical" evidence="11">
    <location>
        <begin position="94"/>
        <end position="120"/>
    </location>
</feature>
<dbReference type="FunFam" id="1.20.1070.10:FF:000002">
    <property type="entry name" value="Olfactory receptor"/>
    <property type="match status" value="2"/>
</dbReference>
<dbReference type="PANTHER" id="PTHR26450:SF445">
    <property type="entry name" value="OLFACTORY RECEPTOR"/>
    <property type="match status" value="1"/>
</dbReference>
<keyword evidence="7 11" id="KW-0472">Membrane</keyword>
<keyword evidence="9 10" id="KW-0807">Transducer</keyword>
<sequence length="715" mass="80024">MAGLLSVYFNLSRLKRSHLPGAQSCLLSMLPPQAYNISFFQPPAFLLTGIPGHKAAHGWISIPFSSIYTVALTGNCLILLAIRRTPSLHQPMYYFLSMLAFTDVGLTLSTLPTTLGVFWFDHQFIGFNSCLAQMFFLHTFSVVESSVLLAMSFDRFLAISNPLRYAAILTNNVIIRIGLAIVTRATVSLFPVPVLLKRLNFCPDQTLLSHSFCFHPDVMRRACDDITINILYGLYVVLSTGGIDSLLIVLSYTLILHTVLGLASPRERVRALNTCVSHILAVLVFYIPAIGVSIIYRFEKHLPSIVHALVAYVYLVVPPVLNPIIYSVKSKPIREAMLRQLRRKGARMWRGWKGCDNRVNNWSLDIIPSIQTTSLEDLISESEKLSLELLKNVKASRLEGKQANISISFFQPPAFFLIGIPGLEAAHGWISIPFSSMYTVALTGNCLILLAIRRTPSLHQPMYYFLSMLALTDVGLTLSTLPTTLGVLWFDHRLIGFNACLVQMFFVHSFSVVESSVLLAMSFDRFLAISNPLRYSAILTNNVIIKIGFTIVARATFCLFPVPFLIKRLNFCPDNYFLSHSFCFHPDVMRRACADITINIRYGLYVVVSTGGIDSLFIILSYTLILQTVLGLASPRERIRALNTCVSHILAVFVFFIPGITMSMIHRFGKHLPSIVHSLVAYVYLMVPPVLNPIIYSVKSKPIREAMLKVLKKKG</sequence>
<name>L9LAT8_TUPCH</name>
<feature type="transmembrane region" description="Helical" evidence="11">
    <location>
        <begin position="645"/>
        <end position="669"/>
    </location>
</feature>
<dbReference type="GO" id="GO:0005886">
    <property type="term" value="C:plasma membrane"/>
    <property type="evidence" value="ECO:0007669"/>
    <property type="project" value="TreeGrafter"/>
</dbReference>
<evidence type="ECO:0000256" key="1">
    <source>
        <dbReference type="ARBA" id="ARBA00004141"/>
    </source>
</evidence>
<dbReference type="Gene3D" id="1.20.1070.10">
    <property type="entry name" value="Rhodopsin 7-helix transmembrane proteins"/>
    <property type="match status" value="2"/>
</dbReference>
<dbReference type="EMBL" id="KB320452">
    <property type="protein sequence ID" value="ELW71799.1"/>
    <property type="molecule type" value="Genomic_DNA"/>
</dbReference>
<protein>
    <submittedName>
        <fullName evidence="13">Olfactory receptor 51I2</fullName>
    </submittedName>
</protein>
<dbReference type="GO" id="GO:0071396">
    <property type="term" value="P:cellular response to lipid"/>
    <property type="evidence" value="ECO:0007669"/>
    <property type="project" value="UniProtKB-ARBA"/>
</dbReference>
<organism evidence="13 14">
    <name type="scientific">Tupaia chinensis</name>
    <name type="common">Chinese tree shrew</name>
    <name type="synonym">Tupaia belangeri chinensis</name>
    <dbReference type="NCBI Taxonomy" id="246437"/>
    <lineage>
        <taxon>Eukaryota</taxon>
        <taxon>Metazoa</taxon>
        <taxon>Chordata</taxon>
        <taxon>Craniata</taxon>
        <taxon>Vertebrata</taxon>
        <taxon>Euteleostomi</taxon>
        <taxon>Mammalia</taxon>
        <taxon>Eutheria</taxon>
        <taxon>Euarchontoglires</taxon>
        <taxon>Scandentia</taxon>
        <taxon>Tupaiidae</taxon>
        <taxon>Tupaia</taxon>
    </lineage>
</organism>
<comment type="subcellular location">
    <subcellularLocation>
        <location evidence="1">Membrane</location>
        <topology evidence="1">Multi-pass membrane protein</topology>
    </subcellularLocation>
</comment>
<dbReference type="PROSITE" id="PS50262">
    <property type="entry name" value="G_PROTEIN_RECEP_F1_2"/>
    <property type="match status" value="2"/>
</dbReference>
<dbReference type="PRINTS" id="PR00245">
    <property type="entry name" value="OLFACTORYR"/>
</dbReference>
<reference evidence="14" key="2">
    <citation type="journal article" date="2013" name="Nat. Commun.">
        <title>Genome of the Chinese tree shrew.</title>
        <authorList>
            <person name="Fan Y."/>
            <person name="Huang Z.Y."/>
            <person name="Cao C.C."/>
            <person name="Chen C.S."/>
            <person name="Chen Y.X."/>
            <person name="Fan D.D."/>
            <person name="He J."/>
            <person name="Hou H.L."/>
            <person name="Hu L."/>
            <person name="Hu X.T."/>
            <person name="Jiang X.T."/>
            <person name="Lai R."/>
            <person name="Lang Y.S."/>
            <person name="Liang B."/>
            <person name="Liao S.G."/>
            <person name="Mu D."/>
            <person name="Ma Y.Y."/>
            <person name="Niu Y.Y."/>
            <person name="Sun X.Q."/>
            <person name="Xia J.Q."/>
            <person name="Xiao J."/>
            <person name="Xiong Z.Q."/>
            <person name="Xu L."/>
            <person name="Yang L."/>
            <person name="Zhang Y."/>
            <person name="Zhao W."/>
            <person name="Zhao X.D."/>
            <person name="Zheng Y.T."/>
            <person name="Zhou J.M."/>
            <person name="Zhu Y.B."/>
            <person name="Zhang G.J."/>
            <person name="Wang J."/>
            <person name="Yao Y.G."/>
        </authorList>
    </citation>
    <scope>NUCLEOTIDE SEQUENCE [LARGE SCALE GENOMIC DNA]</scope>
</reference>
<evidence type="ECO:0000256" key="3">
    <source>
        <dbReference type="ARBA" id="ARBA00022692"/>
    </source>
</evidence>
<evidence type="ECO:0000313" key="14">
    <source>
        <dbReference type="Proteomes" id="UP000011518"/>
    </source>
</evidence>
<evidence type="ECO:0000256" key="5">
    <source>
        <dbReference type="ARBA" id="ARBA00022989"/>
    </source>
</evidence>
<dbReference type="InterPro" id="IPR000725">
    <property type="entry name" value="Olfact_rcpt"/>
</dbReference>
<dbReference type="STRING" id="246437.L9LAT8"/>
<dbReference type="Pfam" id="PF13853">
    <property type="entry name" value="7tm_4"/>
    <property type="match status" value="2"/>
</dbReference>
<dbReference type="PROSITE" id="PS00237">
    <property type="entry name" value="G_PROTEIN_RECEP_F1_1"/>
    <property type="match status" value="2"/>
</dbReference>
<evidence type="ECO:0000313" key="13">
    <source>
        <dbReference type="EMBL" id="ELW71799.1"/>
    </source>
</evidence>
<evidence type="ECO:0000256" key="11">
    <source>
        <dbReference type="SAM" id="Phobius"/>
    </source>
</evidence>
<dbReference type="CDD" id="cd15222">
    <property type="entry name" value="7tmA_OR51-like"/>
    <property type="match status" value="2"/>
</dbReference>
<feature type="transmembrane region" description="Helical" evidence="11">
    <location>
        <begin position="304"/>
        <end position="328"/>
    </location>
</feature>
<feature type="transmembrane region" description="Helical" evidence="11">
    <location>
        <begin position="245"/>
        <end position="263"/>
    </location>
</feature>
<dbReference type="eggNOG" id="ENOG502SHTW">
    <property type="taxonomic scope" value="Eukaryota"/>
</dbReference>
<evidence type="ECO:0000259" key="12">
    <source>
        <dbReference type="PROSITE" id="PS50262"/>
    </source>
</evidence>
<evidence type="ECO:0000256" key="6">
    <source>
        <dbReference type="ARBA" id="ARBA00023040"/>
    </source>
</evidence>
<dbReference type="PANTHER" id="PTHR26450">
    <property type="entry name" value="OLFACTORY RECEPTOR 56B1-RELATED"/>
    <property type="match status" value="1"/>
</dbReference>
<evidence type="ECO:0000256" key="10">
    <source>
        <dbReference type="RuleBase" id="RU000688"/>
    </source>
</evidence>
<feature type="transmembrane region" description="Helical" evidence="11">
    <location>
        <begin position="502"/>
        <end position="523"/>
    </location>
</feature>
<dbReference type="InterPro" id="IPR017452">
    <property type="entry name" value="GPCR_Rhodpsn_7TM"/>
</dbReference>
<feature type="transmembrane region" description="Helical" evidence="11">
    <location>
        <begin position="464"/>
        <end position="490"/>
    </location>
</feature>
<dbReference type="InParanoid" id="L9LAT8"/>
<feature type="domain" description="G-protein coupled receptors family 1 profile" evidence="12">
    <location>
        <begin position="74"/>
        <end position="326"/>
    </location>
</feature>
<feature type="transmembrane region" description="Helical" evidence="11">
    <location>
        <begin position="59"/>
        <end position="82"/>
    </location>
</feature>
<dbReference type="PRINTS" id="PR00237">
    <property type="entry name" value="GPCRRHODOPSN"/>
</dbReference>
<reference evidence="14" key="1">
    <citation type="submission" date="2012-07" db="EMBL/GenBank/DDBJ databases">
        <title>Genome of the Chinese tree shrew, a rising model animal genetically related to primates.</title>
        <authorList>
            <person name="Zhang G."/>
            <person name="Fan Y."/>
            <person name="Yao Y."/>
            <person name="Huang Z."/>
        </authorList>
    </citation>
    <scope>NUCLEOTIDE SEQUENCE [LARGE SCALE GENOMIC DNA]</scope>
</reference>
<dbReference type="Proteomes" id="UP000011518">
    <property type="component" value="Unassembled WGS sequence"/>
</dbReference>
<keyword evidence="5 11" id="KW-1133">Transmembrane helix</keyword>
<feature type="transmembrane region" description="Helical" evidence="11">
    <location>
        <begin position="429"/>
        <end position="452"/>
    </location>
</feature>
<comment type="similarity">
    <text evidence="10">Belongs to the G-protein coupled receptor 1 family.</text>
</comment>
<evidence type="ECO:0000256" key="9">
    <source>
        <dbReference type="ARBA" id="ARBA00023224"/>
    </source>
</evidence>
<keyword evidence="14" id="KW-1185">Reference proteome</keyword>